<dbReference type="EMBL" id="CAEZVM010000055">
    <property type="protein sequence ID" value="CAB4637866.1"/>
    <property type="molecule type" value="Genomic_DNA"/>
</dbReference>
<reference evidence="2" key="1">
    <citation type="submission" date="2020-05" db="EMBL/GenBank/DDBJ databases">
        <authorList>
            <person name="Chiriac C."/>
            <person name="Salcher M."/>
            <person name="Ghai R."/>
            <person name="Kavagutti S V."/>
        </authorList>
    </citation>
    <scope>NUCLEOTIDE SEQUENCE</scope>
</reference>
<protein>
    <submittedName>
        <fullName evidence="2">Unannotated protein</fullName>
    </submittedName>
</protein>
<keyword evidence="1" id="KW-1133">Transmembrane helix</keyword>
<name>A0A6J6JLK9_9ZZZZ</name>
<dbReference type="AlphaFoldDB" id="A0A6J6JLK9"/>
<sequence length="121" mass="13145">MTEVLYLSQLWFSAAAGLFALALGLFGRLPSVWTVGSLGVVLLGLLIQFGYTTWLVVGGAEAAVDTVEFYAYLVVAIMVPVGAGFWALVERNRWSTVILGLASLTVTIMLVRMHQIWTGSY</sequence>
<feature type="transmembrane region" description="Helical" evidence="1">
    <location>
        <begin position="38"/>
        <end position="57"/>
    </location>
</feature>
<feature type="transmembrane region" description="Helical" evidence="1">
    <location>
        <begin position="96"/>
        <end position="117"/>
    </location>
</feature>
<gene>
    <name evidence="2" type="ORF">UFOPK2032_01058</name>
</gene>
<keyword evidence="1" id="KW-0812">Transmembrane</keyword>
<accession>A0A6J6JLK9</accession>
<evidence type="ECO:0000256" key="1">
    <source>
        <dbReference type="SAM" id="Phobius"/>
    </source>
</evidence>
<keyword evidence="1" id="KW-0472">Membrane</keyword>
<feature type="transmembrane region" description="Helical" evidence="1">
    <location>
        <begin position="69"/>
        <end position="89"/>
    </location>
</feature>
<proteinExistence type="predicted"/>
<organism evidence="2">
    <name type="scientific">freshwater metagenome</name>
    <dbReference type="NCBI Taxonomy" id="449393"/>
    <lineage>
        <taxon>unclassified sequences</taxon>
        <taxon>metagenomes</taxon>
        <taxon>ecological metagenomes</taxon>
    </lineage>
</organism>
<feature type="transmembrane region" description="Helical" evidence="1">
    <location>
        <begin position="6"/>
        <end position="26"/>
    </location>
</feature>
<evidence type="ECO:0000313" key="2">
    <source>
        <dbReference type="EMBL" id="CAB4637866.1"/>
    </source>
</evidence>